<reference evidence="2 3" key="1">
    <citation type="submission" date="2019-03" db="EMBL/GenBank/DDBJ databases">
        <title>Genomic Encyclopedia of Type Strains, Phase IV (KMG-IV): sequencing the most valuable type-strain genomes for metagenomic binning, comparative biology and taxonomic classification.</title>
        <authorList>
            <person name="Goeker M."/>
        </authorList>
    </citation>
    <scope>NUCLEOTIDE SEQUENCE [LARGE SCALE GENOMIC DNA]</scope>
    <source>
        <strain evidence="2 3">DSM 103428</strain>
    </source>
</reference>
<comment type="caution">
    <text evidence="2">The sequence shown here is derived from an EMBL/GenBank/DDBJ whole genome shotgun (WGS) entry which is preliminary data.</text>
</comment>
<keyword evidence="3" id="KW-1185">Reference proteome</keyword>
<dbReference type="OrthoDB" id="9791067at2"/>
<dbReference type="AlphaFoldDB" id="A0A4R1LBU2"/>
<evidence type="ECO:0000259" key="1">
    <source>
        <dbReference type="Pfam" id="PF03625"/>
    </source>
</evidence>
<dbReference type="Proteomes" id="UP000295210">
    <property type="component" value="Unassembled WGS sequence"/>
</dbReference>
<dbReference type="PANTHER" id="PTHR38342:SF1">
    <property type="entry name" value="SLR5037 PROTEIN"/>
    <property type="match status" value="1"/>
</dbReference>
<organism evidence="2 3">
    <name type="scientific">Acidipila rosea</name>
    <dbReference type="NCBI Taxonomy" id="768535"/>
    <lineage>
        <taxon>Bacteria</taxon>
        <taxon>Pseudomonadati</taxon>
        <taxon>Acidobacteriota</taxon>
        <taxon>Terriglobia</taxon>
        <taxon>Terriglobales</taxon>
        <taxon>Acidobacteriaceae</taxon>
        <taxon>Acidipila</taxon>
    </lineage>
</organism>
<dbReference type="InterPro" id="IPR035923">
    <property type="entry name" value="TT1751-like_sf"/>
</dbReference>
<accession>A0A4R1LBU2</accession>
<dbReference type="SUPFAM" id="SSF103247">
    <property type="entry name" value="TT1751-like"/>
    <property type="match status" value="1"/>
</dbReference>
<sequence length="126" mass="13618">MTYTKHSSRSPEEVETRLTAAVAAHKFGILHIHDLRQTLDSKGIQLGSECKVYDVCNPQAAYKALHGDMRLSAILPCRISIFSAEAGSVIATVKPTSLFQAADLQGDPSLPAEVERELLAIIDEAA</sequence>
<protein>
    <submittedName>
        <fullName evidence="2">Uncharacterized protein (DUF302 family)</fullName>
    </submittedName>
</protein>
<dbReference type="Pfam" id="PF03625">
    <property type="entry name" value="DUF302"/>
    <property type="match status" value="1"/>
</dbReference>
<dbReference type="EMBL" id="SMGK01000001">
    <property type="protein sequence ID" value="TCK75956.1"/>
    <property type="molecule type" value="Genomic_DNA"/>
</dbReference>
<dbReference type="CDD" id="cd14797">
    <property type="entry name" value="DUF302"/>
    <property type="match status" value="1"/>
</dbReference>
<dbReference type="InterPro" id="IPR005180">
    <property type="entry name" value="DUF302"/>
</dbReference>
<evidence type="ECO:0000313" key="3">
    <source>
        <dbReference type="Proteomes" id="UP000295210"/>
    </source>
</evidence>
<dbReference type="PIRSF" id="PIRSF021774">
    <property type="entry name" value="UCP021774"/>
    <property type="match status" value="1"/>
</dbReference>
<proteinExistence type="predicted"/>
<dbReference type="PANTHER" id="PTHR38342">
    <property type="entry name" value="SLR5037 PROTEIN"/>
    <property type="match status" value="1"/>
</dbReference>
<dbReference type="Gene3D" id="3.30.310.70">
    <property type="entry name" value="TT1751-like domain"/>
    <property type="match status" value="1"/>
</dbReference>
<gene>
    <name evidence="2" type="ORF">C7378_0960</name>
</gene>
<dbReference type="RefSeq" id="WP_131992374.1">
    <property type="nucleotide sequence ID" value="NZ_SMGK01000001.1"/>
</dbReference>
<feature type="domain" description="DUF302" evidence="1">
    <location>
        <begin position="33"/>
        <end position="93"/>
    </location>
</feature>
<evidence type="ECO:0000313" key="2">
    <source>
        <dbReference type="EMBL" id="TCK75956.1"/>
    </source>
</evidence>
<name>A0A4R1LBU2_9BACT</name>
<dbReference type="InterPro" id="IPR016796">
    <property type="entry name" value="UCP021774"/>
</dbReference>